<evidence type="ECO:0000313" key="2">
    <source>
        <dbReference type="Proteomes" id="UP000592780"/>
    </source>
</evidence>
<accession>A0A6I1QB08</accession>
<organism evidence="1 2">
    <name type="scientific">Paraburkholderia atlantica</name>
    <dbReference type="NCBI Taxonomy" id="2654982"/>
    <lineage>
        <taxon>Bacteria</taxon>
        <taxon>Pseudomonadati</taxon>
        <taxon>Pseudomonadota</taxon>
        <taxon>Betaproteobacteria</taxon>
        <taxon>Burkholderiales</taxon>
        <taxon>Burkholderiaceae</taxon>
        <taxon>Paraburkholderia</taxon>
    </lineage>
</organism>
<dbReference type="OrthoDB" id="5760545at2"/>
<protein>
    <submittedName>
        <fullName evidence="1">T5SS/PEP-CTERM-associated repeat protein</fullName>
    </submittedName>
</protein>
<comment type="caution">
    <text evidence="1">The sequence shown here is derived from an EMBL/GenBank/DDBJ whole genome shotgun (WGS) entry which is preliminary data.</text>
</comment>
<reference evidence="1 2" key="1">
    <citation type="submission" date="2020-08" db="EMBL/GenBank/DDBJ databases">
        <title>Genomic Encyclopedia of Type Strains, Phase IV (KMG-V): Genome sequencing to study the core and pangenomes of soil and plant-associated prokaryotes.</title>
        <authorList>
            <person name="Whitman W."/>
        </authorList>
    </citation>
    <scope>NUCLEOTIDE SEQUENCE [LARGE SCALE GENOMIC DNA]</scope>
    <source>
        <strain evidence="1 2">JPY158</strain>
    </source>
</reference>
<name>A0A6I1QB08_PARAM</name>
<sequence length="245" mass="25455">MVKKLKCLAEVFCWSGSALAIRVRASQHWYPFCRCKFDLEMSDEGLSVLSAHPALAVAVLASVTSMAAGSAQAQVTAVNNYWNGTSSSDWFNASNWIDNGGNHLVPDFRTNTTFINTLTSNRTVIDGLAAPSRIVRIGDGASSGSNGSLNIQNGGTLDVLTNSGGGYVAVGYGTPNPSIAALTVTGAGSRLSAAGYMYVALFDANQGTMNVQNGALVEAGVSLDVAGGRAAPGSSTWWGRTRYCG</sequence>
<dbReference type="EMBL" id="JACHDD010000040">
    <property type="protein sequence ID" value="MBB5429661.1"/>
    <property type="molecule type" value="Genomic_DNA"/>
</dbReference>
<proteinExistence type="predicted"/>
<dbReference type="InterPro" id="IPR030895">
    <property type="entry name" value="T5SS_PEPC_rpt"/>
</dbReference>
<keyword evidence="2" id="KW-1185">Reference proteome</keyword>
<dbReference type="NCBIfam" id="TIGR04393">
    <property type="entry name" value="rpt_T5SS_PEPC"/>
    <property type="match status" value="1"/>
</dbReference>
<dbReference type="RefSeq" id="WP_152854911.1">
    <property type="nucleotide sequence ID" value="NZ_JACHDD010000040.1"/>
</dbReference>
<dbReference type="AlphaFoldDB" id="A0A6I1QB08"/>
<gene>
    <name evidence="1" type="ORF">HDG40_007859</name>
</gene>
<dbReference type="Proteomes" id="UP000592780">
    <property type="component" value="Unassembled WGS sequence"/>
</dbReference>
<evidence type="ECO:0000313" key="1">
    <source>
        <dbReference type="EMBL" id="MBB5429661.1"/>
    </source>
</evidence>